<dbReference type="OrthoDB" id="10262843at2759"/>
<dbReference type="Gene3D" id="3.30.70.100">
    <property type="match status" value="2"/>
</dbReference>
<dbReference type="InterPro" id="IPR006349">
    <property type="entry name" value="PGP_euk"/>
</dbReference>
<dbReference type="PANTHER" id="PTHR21017">
    <property type="entry name" value="NIPSNAP-RELATED"/>
    <property type="match status" value="1"/>
</dbReference>
<evidence type="ECO:0000256" key="2">
    <source>
        <dbReference type="SAM" id="MobiDB-lite"/>
    </source>
</evidence>
<dbReference type="GO" id="GO:0000423">
    <property type="term" value="P:mitophagy"/>
    <property type="evidence" value="ECO:0007669"/>
    <property type="project" value="UniProtKB-ARBA"/>
</dbReference>
<dbReference type="PANTHER" id="PTHR21017:SF17">
    <property type="entry name" value="PROTEIN NIPSNAP"/>
    <property type="match status" value="1"/>
</dbReference>
<dbReference type="InterPro" id="IPR036412">
    <property type="entry name" value="HAD-like_sf"/>
</dbReference>
<dbReference type="OMA" id="IMKAANF"/>
<dbReference type="GO" id="GO:0016791">
    <property type="term" value="F:phosphatase activity"/>
    <property type="evidence" value="ECO:0007669"/>
    <property type="project" value="InterPro"/>
</dbReference>
<sequence length="530" mass="59467">MSPPTISRKDVLKFETFLFDADGVLWTGDIPVPGAIDFVSTLLGAGKRVFIISNNSTKTMDQYMSKINKIGFSGVSKENVINPAVVMAAYFRDRADYAGQPVYLLGTENLKKTLESIGNVHCFGTGPDYLSDHTDHDFIHDMDLSIIPKAVVCSYDSHLSYPKIMKAANFLKRRDVDFLVTNEDYTFPGPNPEIVIPGAGCTSAAVRAVSGRIPTVFGKPHKPIADFLTNKQHIDPKKTVMFGDRLDTDIQFANENGFTSCEGGKTEGEPTPKPPQQQGWISKLLTGQQIDPSGWHKQSFSSLLSTSEYIYEFATHNFRPGEKAKYLDAFGNYKKQMNEKAPSIDLVGSWTVSYGKTTDQAVHLWRHTNGYKDVDNAIHLHSSDSAICAADAEVAKLCDRRRNTIVKSFSYWREPEKRAPTHVYDLRTYVLTPGSMIEWANAWAKGITYRRDANQDVGGFFSQVGQLYIVYHIWAYPSMCARHETRHATWAKPGWDATVAYTGIHFLIDTKSYEYVCDSECKWSYLEGAR</sequence>
<evidence type="ECO:0000313" key="5">
    <source>
        <dbReference type="Proteomes" id="UP000268014"/>
    </source>
</evidence>
<dbReference type="WBParaSite" id="HPLM_0000039901-mRNA-1">
    <property type="protein sequence ID" value="HPLM_0000039901-mRNA-1"/>
    <property type="gene ID" value="HPLM_0000039901"/>
</dbReference>
<dbReference type="InterPro" id="IPR051557">
    <property type="entry name" value="NipSnap_domain"/>
</dbReference>
<evidence type="ECO:0000256" key="1">
    <source>
        <dbReference type="ARBA" id="ARBA00005291"/>
    </source>
</evidence>
<comment type="similarity">
    <text evidence="1">Belongs to the NipSnap family.</text>
</comment>
<dbReference type="InterPro" id="IPR012577">
    <property type="entry name" value="NIPSNAP"/>
</dbReference>
<evidence type="ECO:0000313" key="6">
    <source>
        <dbReference type="WBParaSite" id="HPLM_0000039901-mRNA-1"/>
    </source>
</evidence>
<dbReference type="Pfam" id="PF07978">
    <property type="entry name" value="NIPSNAP"/>
    <property type="match status" value="2"/>
</dbReference>
<dbReference type="InterPro" id="IPR006357">
    <property type="entry name" value="HAD-SF_hydro_IIA"/>
</dbReference>
<reference evidence="4 5" key="2">
    <citation type="submission" date="2018-11" db="EMBL/GenBank/DDBJ databases">
        <authorList>
            <consortium name="Pathogen Informatics"/>
        </authorList>
    </citation>
    <scope>NUCLEOTIDE SEQUENCE [LARGE SCALE GENOMIC DNA]</scope>
    <source>
        <strain evidence="4 5">MHpl1</strain>
    </source>
</reference>
<dbReference type="InterPro" id="IPR023214">
    <property type="entry name" value="HAD_sf"/>
</dbReference>
<dbReference type="NCBIfam" id="TIGR01452">
    <property type="entry name" value="PGP_euk"/>
    <property type="match status" value="1"/>
</dbReference>
<dbReference type="GO" id="GO:0005739">
    <property type="term" value="C:mitochondrion"/>
    <property type="evidence" value="ECO:0007669"/>
    <property type="project" value="TreeGrafter"/>
</dbReference>
<feature type="domain" description="NIPSNAP" evidence="3">
    <location>
        <begin position="424"/>
        <end position="504"/>
    </location>
</feature>
<protein>
    <submittedName>
        <fullName evidence="6">NIPSNAP domain-containing protein</fullName>
    </submittedName>
</protein>
<dbReference type="Pfam" id="PF13242">
    <property type="entry name" value="Hydrolase_like"/>
    <property type="match status" value="1"/>
</dbReference>
<dbReference type="InterPro" id="IPR011008">
    <property type="entry name" value="Dimeric_a/b-barrel"/>
</dbReference>
<reference evidence="6" key="1">
    <citation type="submission" date="2017-02" db="UniProtKB">
        <authorList>
            <consortium name="WormBaseParasite"/>
        </authorList>
    </citation>
    <scope>IDENTIFICATION</scope>
</reference>
<dbReference type="Pfam" id="PF13344">
    <property type="entry name" value="Hydrolase_6"/>
    <property type="match status" value="1"/>
</dbReference>
<keyword evidence="5" id="KW-1185">Reference proteome</keyword>
<name>A0A0N4VSY2_HAEPC</name>
<dbReference type="AlphaFoldDB" id="A0A0N4VSY2"/>
<evidence type="ECO:0000313" key="4">
    <source>
        <dbReference type="EMBL" id="VDO05290.1"/>
    </source>
</evidence>
<evidence type="ECO:0000259" key="3">
    <source>
        <dbReference type="Pfam" id="PF07978"/>
    </source>
</evidence>
<dbReference type="Gene3D" id="3.40.50.1000">
    <property type="entry name" value="HAD superfamily/HAD-like"/>
    <property type="match status" value="2"/>
</dbReference>
<dbReference type="Proteomes" id="UP000268014">
    <property type="component" value="Unassembled WGS sequence"/>
</dbReference>
<organism evidence="6">
    <name type="scientific">Haemonchus placei</name>
    <name type="common">Barber's pole worm</name>
    <dbReference type="NCBI Taxonomy" id="6290"/>
    <lineage>
        <taxon>Eukaryota</taxon>
        <taxon>Metazoa</taxon>
        <taxon>Ecdysozoa</taxon>
        <taxon>Nematoda</taxon>
        <taxon>Chromadorea</taxon>
        <taxon>Rhabditida</taxon>
        <taxon>Rhabditina</taxon>
        <taxon>Rhabditomorpha</taxon>
        <taxon>Strongyloidea</taxon>
        <taxon>Trichostrongylidae</taxon>
        <taxon>Haemonchus</taxon>
    </lineage>
</organism>
<dbReference type="SUPFAM" id="SSF56784">
    <property type="entry name" value="HAD-like"/>
    <property type="match status" value="1"/>
</dbReference>
<dbReference type="EMBL" id="UZAF01000269">
    <property type="protein sequence ID" value="VDO05290.1"/>
    <property type="molecule type" value="Genomic_DNA"/>
</dbReference>
<accession>A0A0N4VSY2</accession>
<dbReference type="NCBIfam" id="TIGR01460">
    <property type="entry name" value="HAD-SF-IIA"/>
    <property type="match status" value="1"/>
</dbReference>
<dbReference type="STRING" id="6290.A0A0N4VSY2"/>
<feature type="domain" description="NIPSNAP" evidence="3">
    <location>
        <begin position="311"/>
        <end position="367"/>
    </location>
</feature>
<gene>
    <name evidence="4" type="ORF">HPLM_LOCUS400</name>
</gene>
<dbReference type="SUPFAM" id="SSF54909">
    <property type="entry name" value="Dimeric alpha+beta barrel"/>
    <property type="match status" value="2"/>
</dbReference>
<proteinExistence type="inferred from homology"/>
<feature type="region of interest" description="Disordered" evidence="2">
    <location>
        <begin position="258"/>
        <end position="277"/>
    </location>
</feature>